<sequence>QEDVLPLRIKLQLRLYMYIGCTDSRSVNFWLTCSKMYPDLEEKSNGSQATVVLGVAPEQKAQFETAAESGETAHGCSCGSGCKCNPCTC</sequence>
<dbReference type="Gramene" id="TVU24695">
    <property type="protein sequence ID" value="TVU24695"/>
    <property type="gene ID" value="EJB05_27147"/>
</dbReference>
<comment type="caution">
    <text evidence="5">The sequence shown here is derived from an EMBL/GenBank/DDBJ whole genome shotgun (WGS) entry which is preliminary data.</text>
</comment>
<evidence type="ECO:0000313" key="6">
    <source>
        <dbReference type="Proteomes" id="UP000324897"/>
    </source>
</evidence>
<keyword evidence="2 4" id="KW-0479">Metal-binding</keyword>
<keyword evidence="6" id="KW-1185">Reference proteome</keyword>
<accession>A0A5J9UMM4</accession>
<name>A0A5J9UMM4_9POAL</name>
<evidence type="ECO:0000313" key="5">
    <source>
        <dbReference type="EMBL" id="TVU24695.1"/>
    </source>
</evidence>
<dbReference type="AlphaFoldDB" id="A0A5J9UMM4"/>
<evidence type="ECO:0000256" key="3">
    <source>
        <dbReference type="ARBA" id="ARBA00022851"/>
    </source>
</evidence>
<proteinExistence type="inferred from homology"/>
<organism evidence="5 6">
    <name type="scientific">Eragrostis curvula</name>
    <name type="common">weeping love grass</name>
    <dbReference type="NCBI Taxonomy" id="38414"/>
    <lineage>
        <taxon>Eukaryota</taxon>
        <taxon>Viridiplantae</taxon>
        <taxon>Streptophyta</taxon>
        <taxon>Embryophyta</taxon>
        <taxon>Tracheophyta</taxon>
        <taxon>Spermatophyta</taxon>
        <taxon>Magnoliopsida</taxon>
        <taxon>Liliopsida</taxon>
        <taxon>Poales</taxon>
        <taxon>Poaceae</taxon>
        <taxon>PACMAD clade</taxon>
        <taxon>Chloridoideae</taxon>
        <taxon>Eragrostideae</taxon>
        <taxon>Eragrostidinae</taxon>
        <taxon>Eragrostis</taxon>
    </lineage>
</organism>
<gene>
    <name evidence="5" type="ORF">EJB05_27147</name>
</gene>
<comment type="similarity">
    <text evidence="1 4">Belongs to the metallothionein superfamily. Type 15 family.</text>
</comment>
<reference evidence="5 6" key="1">
    <citation type="journal article" date="2019" name="Sci. Rep.">
        <title>A high-quality genome of Eragrostis curvula grass provides insights into Poaceae evolution and supports new strategies to enhance forage quality.</title>
        <authorList>
            <person name="Carballo J."/>
            <person name="Santos B.A.C.M."/>
            <person name="Zappacosta D."/>
            <person name="Garbus I."/>
            <person name="Selva J.P."/>
            <person name="Gallo C.A."/>
            <person name="Diaz A."/>
            <person name="Albertini E."/>
            <person name="Caccamo M."/>
            <person name="Echenique V."/>
        </authorList>
    </citation>
    <scope>NUCLEOTIDE SEQUENCE [LARGE SCALE GENOMIC DNA]</scope>
    <source>
        <strain evidence="6">cv. Victoria</strain>
        <tissue evidence="5">Leaf</tissue>
    </source>
</reference>
<dbReference type="GO" id="GO:0046872">
    <property type="term" value="F:metal ion binding"/>
    <property type="evidence" value="ECO:0007669"/>
    <property type="project" value="UniProtKB-UniRule"/>
</dbReference>
<dbReference type="EMBL" id="RWGY01000013">
    <property type="protein sequence ID" value="TVU24695.1"/>
    <property type="molecule type" value="Genomic_DNA"/>
</dbReference>
<dbReference type="InterPro" id="IPR000347">
    <property type="entry name" value="Metalthion_15p"/>
</dbReference>
<dbReference type="PANTHER" id="PTHR33543">
    <property type="entry name" value="METALLOTHIONEIN-LIKE PROTEIN 2A"/>
    <property type="match status" value="1"/>
</dbReference>
<evidence type="ECO:0000256" key="2">
    <source>
        <dbReference type="ARBA" id="ARBA00022723"/>
    </source>
</evidence>
<comment type="function">
    <text evidence="4">Metallothioneins have a high content of cysteine residues that bind various heavy metals.</text>
</comment>
<evidence type="ECO:0000256" key="4">
    <source>
        <dbReference type="RuleBase" id="RU369052"/>
    </source>
</evidence>
<dbReference type="OrthoDB" id="678987at2759"/>
<dbReference type="Proteomes" id="UP000324897">
    <property type="component" value="Chromosome 2"/>
</dbReference>
<dbReference type="PANTHER" id="PTHR33543:SF15">
    <property type="entry name" value="METALLOTHIONEIN-LIKE PROTEIN 1A"/>
    <property type="match status" value="1"/>
</dbReference>
<keyword evidence="3 4" id="KW-0480">Metal-thiolate cluster</keyword>
<feature type="non-terminal residue" evidence="5">
    <location>
        <position position="1"/>
    </location>
</feature>
<protein>
    <recommendedName>
        <fullName evidence="4">Metallothionein-like protein</fullName>
    </recommendedName>
</protein>
<evidence type="ECO:0000256" key="1">
    <source>
        <dbReference type="ARBA" id="ARBA00005802"/>
    </source>
</evidence>
<dbReference type="Pfam" id="PF01439">
    <property type="entry name" value="Metallothio_2"/>
    <property type="match status" value="1"/>
</dbReference>